<sequence length="151" mass="16301">MLSHELIRYFDESRIDALLLHRDLDALDAFLLGPGIDARDRSGHTVLMRAAAEFNLLVLAHLLSGGADPSLVDDRARTALHHAAIVGNDAAAELLVDAGAPVDATDQELRTPLWHAASQHLPDSAIVDVLLRAGADPRKRDIHGVCPEDMI</sequence>
<dbReference type="PROSITE" id="PS50297">
    <property type="entry name" value="ANK_REP_REGION"/>
    <property type="match status" value="1"/>
</dbReference>
<name>A0A6B8VQ66_9CORY</name>
<dbReference type="PANTHER" id="PTHR24171">
    <property type="entry name" value="ANKYRIN REPEAT DOMAIN-CONTAINING PROTEIN 39-RELATED"/>
    <property type="match status" value="1"/>
</dbReference>
<evidence type="ECO:0000313" key="5">
    <source>
        <dbReference type="Proteomes" id="UP000424462"/>
    </source>
</evidence>
<feature type="repeat" description="ANK" evidence="3">
    <location>
        <begin position="75"/>
        <end position="107"/>
    </location>
</feature>
<keyword evidence="2 3" id="KW-0040">ANK repeat</keyword>
<dbReference type="KEGG" id="cok:COCCU_08990"/>
<dbReference type="AlphaFoldDB" id="A0A6B8VQ66"/>
<keyword evidence="5" id="KW-1185">Reference proteome</keyword>
<feature type="repeat" description="ANK" evidence="3">
    <location>
        <begin position="42"/>
        <end position="74"/>
    </location>
</feature>
<dbReference type="PROSITE" id="PS50088">
    <property type="entry name" value="ANK_REPEAT"/>
    <property type="match status" value="3"/>
</dbReference>
<dbReference type="SUPFAM" id="SSF48403">
    <property type="entry name" value="Ankyrin repeat"/>
    <property type="match status" value="1"/>
</dbReference>
<dbReference type="Proteomes" id="UP000424462">
    <property type="component" value="Chromosome"/>
</dbReference>
<dbReference type="SMART" id="SM00248">
    <property type="entry name" value="ANK"/>
    <property type="match status" value="3"/>
</dbReference>
<evidence type="ECO:0000256" key="1">
    <source>
        <dbReference type="ARBA" id="ARBA00022737"/>
    </source>
</evidence>
<dbReference type="EMBL" id="CP046455">
    <property type="protein sequence ID" value="QGU07722.1"/>
    <property type="molecule type" value="Genomic_DNA"/>
</dbReference>
<feature type="repeat" description="ANK" evidence="3">
    <location>
        <begin position="108"/>
        <end position="142"/>
    </location>
</feature>
<keyword evidence="1" id="KW-0677">Repeat</keyword>
<dbReference type="InterPro" id="IPR002110">
    <property type="entry name" value="Ankyrin_rpt"/>
</dbReference>
<evidence type="ECO:0000256" key="2">
    <source>
        <dbReference type="ARBA" id="ARBA00023043"/>
    </source>
</evidence>
<dbReference type="RefSeq" id="WP_156231180.1">
    <property type="nucleotide sequence ID" value="NZ_CP046455.1"/>
</dbReference>
<gene>
    <name evidence="4" type="ORF">COCCU_08990</name>
</gene>
<dbReference type="Gene3D" id="1.25.40.20">
    <property type="entry name" value="Ankyrin repeat-containing domain"/>
    <property type="match status" value="1"/>
</dbReference>
<dbReference type="InterPro" id="IPR036770">
    <property type="entry name" value="Ankyrin_rpt-contain_sf"/>
</dbReference>
<proteinExistence type="predicted"/>
<evidence type="ECO:0000256" key="3">
    <source>
        <dbReference type="PROSITE-ProRule" id="PRU00023"/>
    </source>
</evidence>
<accession>A0A6B8VQ66</accession>
<organism evidence="4 5">
    <name type="scientific">Corynebacterium occultum</name>
    <dbReference type="NCBI Taxonomy" id="2675219"/>
    <lineage>
        <taxon>Bacteria</taxon>
        <taxon>Bacillati</taxon>
        <taxon>Actinomycetota</taxon>
        <taxon>Actinomycetes</taxon>
        <taxon>Mycobacteriales</taxon>
        <taxon>Corynebacteriaceae</taxon>
        <taxon>Corynebacterium</taxon>
    </lineage>
</organism>
<evidence type="ECO:0000313" key="4">
    <source>
        <dbReference type="EMBL" id="QGU07722.1"/>
    </source>
</evidence>
<dbReference type="Pfam" id="PF12796">
    <property type="entry name" value="Ank_2"/>
    <property type="match status" value="1"/>
</dbReference>
<protein>
    <submittedName>
        <fullName evidence="4">Ankyrin repeat protein</fullName>
    </submittedName>
</protein>
<reference evidence="4 5" key="1">
    <citation type="submission" date="2019-11" db="EMBL/GenBank/DDBJ databases">
        <title>Complete genome sequence of Corynebacterium kalinowskii 1959, a novel Corynebacterium species isolated from soil of a small paddock in Vilsendorf, Germany.</title>
        <authorList>
            <person name="Schaffert L."/>
            <person name="Ruwe M."/>
            <person name="Milse J."/>
            <person name="Hanuschka K."/>
            <person name="Ortseifen V."/>
            <person name="Droste J."/>
            <person name="Brandt D."/>
            <person name="Schlueter L."/>
            <person name="Kutter Y."/>
            <person name="Vinke S."/>
            <person name="Viehoefer P."/>
            <person name="Jacob L."/>
            <person name="Luebke N.-C."/>
            <person name="Schulte-Berndt E."/>
            <person name="Hain C."/>
            <person name="Linder M."/>
            <person name="Schmidt P."/>
            <person name="Wollenschlaeger L."/>
            <person name="Luttermann T."/>
            <person name="Thieme E."/>
            <person name="Hassa J."/>
            <person name="Haak M."/>
            <person name="Wittchen M."/>
            <person name="Mentz A."/>
            <person name="Persicke M."/>
            <person name="Busche T."/>
            <person name="Ruckert C."/>
        </authorList>
    </citation>
    <scope>NUCLEOTIDE SEQUENCE [LARGE SCALE GENOMIC DNA]</scope>
    <source>
        <strain evidence="4 5">2039</strain>
    </source>
</reference>